<name>A0AAW9S669_9BACT</name>
<comment type="caution">
    <text evidence="1">The sequence shown here is derived from an EMBL/GenBank/DDBJ whole genome shotgun (WGS) entry which is preliminary data.</text>
</comment>
<reference evidence="1 2" key="1">
    <citation type="submission" date="2024-04" db="EMBL/GenBank/DDBJ databases">
        <title>Novel genus in family Flammeovirgaceae.</title>
        <authorList>
            <person name="Nguyen T.H."/>
            <person name="Vuong T.Q."/>
            <person name="Le H."/>
            <person name="Kim S.-G."/>
        </authorList>
    </citation>
    <scope>NUCLEOTIDE SEQUENCE [LARGE SCALE GENOMIC DNA]</scope>
    <source>
        <strain evidence="1 2">JCM 23209</strain>
    </source>
</reference>
<dbReference type="RefSeq" id="WP_346821330.1">
    <property type="nucleotide sequence ID" value="NZ_JBDKWZ010000006.1"/>
</dbReference>
<gene>
    <name evidence="1" type="ORF">AAG747_11560</name>
</gene>
<dbReference type="EMBL" id="JBDKWZ010000006">
    <property type="protein sequence ID" value="MEN7548551.1"/>
    <property type="molecule type" value="Genomic_DNA"/>
</dbReference>
<organism evidence="1 2">
    <name type="scientific">Rapidithrix thailandica</name>
    <dbReference type="NCBI Taxonomy" id="413964"/>
    <lineage>
        <taxon>Bacteria</taxon>
        <taxon>Pseudomonadati</taxon>
        <taxon>Bacteroidota</taxon>
        <taxon>Cytophagia</taxon>
        <taxon>Cytophagales</taxon>
        <taxon>Flammeovirgaceae</taxon>
        <taxon>Rapidithrix</taxon>
    </lineage>
</organism>
<dbReference type="Proteomes" id="UP001403385">
    <property type="component" value="Unassembled WGS sequence"/>
</dbReference>
<dbReference type="AlphaFoldDB" id="A0AAW9S669"/>
<accession>A0AAW9S669</accession>
<sequence length="158" mass="18184">MAQDPIEGYTKIATLSASDFDGKAYKVLVSSDNKYIFIKHGNDNKSRALTVYRFGSWEKLYDIRLRGNFISLQEAYMDEEKKYFYVRISNETTFYQIDLNNGNDKKLPCKKTPKGCIVFKAASFGSILEDVYKHQSAYVFTRDKSNPKLVTVYGSKPH</sequence>
<evidence type="ECO:0000313" key="1">
    <source>
        <dbReference type="EMBL" id="MEN7548551.1"/>
    </source>
</evidence>
<keyword evidence="2" id="KW-1185">Reference proteome</keyword>
<proteinExistence type="predicted"/>
<evidence type="ECO:0000313" key="2">
    <source>
        <dbReference type="Proteomes" id="UP001403385"/>
    </source>
</evidence>
<protein>
    <submittedName>
        <fullName evidence="1">Uncharacterized protein</fullName>
    </submittedName>
</protein>